<comment type="caution">
    <text evidence="1">The sequence shown here is derived from an EMBL/GenBank/DDBJ whole genome shotgun (WGS) entry which is preliminary data.</text>
</comment>
<evidence type="ECO:0000313" key="2">
    <source>
        <dbReference type="Proteomes" id="UP001521184"/>
    </source>
</evidence>
<gene>
    <name evidence="1" type="ORF">SLS58_008611</name>
</gene>
<proteinExistence type="predicted"/>
<dbReference type="EMBL" id="JAKEKT020000074">
    <property type="protein sequence ID" value="KAL1638797.1"/>
    <property type="molecule type" value="Genomic_DNA"/>
</dbReference>
<organism evidence="1 2">
    <name type="scientific">Diplodia intermedia</name>
    <dbReference type="NCBI Taxonomy" id="856260"/>
    <lineage>
        <taxon>Eukaryota</taxon>
        <taxon>Fungi</taxon>
        <taxon>Dikarya</taxon>
        <taxon>Ascomycota</taxon>
        <taxon>Pezizomycotina</taxon>
        <taxon>Dothideomycetes</taxon>
        <taxon>Dothideomycetes incertae sedis</taxon>
        <taxon>Botryosphaeriales</taxon>
        <taxon>Botryosphaeriaceae</taxon>
        <taxon>Diplodia</taxon>
    </lineage>
</organism>
<evidence type="ECO:0000313" key="1">
    <source>
        <dbReference type="EMBL" id="KAL1638797.1"/>
    </source>
</evidence>
<dbReference type="Proteomes" id="UP001521184">
    <property type="component" value="Unassembled WGS sequence"/>
</dbReference>
<dbReference type="PANTHER" id="PTHR46082">
    <property type="entry name" value="ATP/GTP-BINDING PROTEIN-RELATED"/>
    <property type="match status" value="1"/>
</dbReference>
<accession>A0ABR3TH66</accession>
<dbReference type="InterPro" id="IPR035994">
    <property type="entry name" value="Nucleoside_phosphorylase_sf"/>
</dbReference>
<dbReference type="Gene3D" id="3.40.50.1580">
    <property type="entry name" value="Nucleoside phosphorylase domain"/>
    <property type="match status" value="1"/>
</dbReference>
<reference evidence="1 2" key="1">
    <citation type="journal article" date="2023" name="Plant Dis.">
        <title>First Report of Diplodia intermedia Causing Canker and Dieback Diseases on Apple Trees in Canada.</title>
        <authorList>
            <person name="Ellouze W."/>
            <person name="Ilyukhin E."/>
            <person name="Sulman M."/>
            <person name="Ali S."/>
        </authorList>
    </citation>
    <scope>NUCLEOTIDE SEQUENCE [LARGE SCALE GENOMIC DNA]</scope>
    <source>
        <strain evidence="1 2">M45-28</strain>
    </source>
</reference>
<dbReference type="PANTHER" id="PTHR46082:SF11">
    <property type="entry name" value="AAA+ ATPASE DOMAIN-CONTAINING PROTEIN-RELATED"/>
    <property type="match status" value="1"/>
</dbReference>
<protein>
    <submittedName>
        <fullName evidence="1">Uncharacterized protein</fullName>
    </submittedName>
</protein>
<sequence>MSSTISMSRSFPDIRFGLLVGTGGAVPDNRHDIRLRGIVVSQPSGSTGGVIQYDLFKARAGGVHERKDFLDSPPEVLLHALSSLQARHELEPSREMEERKPFMFESRRNKSIYKYPGQSKDRLFLPGYVHVEGPGCSGCTSGQEVKGV</sequence>
<keyword evidence="2" id="KW-1185">Reference proteome</keyword>
<dbReference type="InterPro" id="IPR053137">
    <property type="entry name" value="NLR-like"/>
</dbReference>
<name>A0ABR3TH66_9PEZI</name>